<dbReference type="InterPro" id="IPR038666">
    <property type="entry name" value="SSP1_head-tail_sf"/>
</dbReference>
<sequence>MAISCLNLCNHSYSLIERLRLCEVLMGQNAGELRHRVTIQHYTEGGRDDDGFPIEGGWSEYKKLWAKVTPLSAKDLIAAQADQSEVVARMKIRYREDITTKMQVLWKGRIFSIKSQALDDSEDSYTYCTFLLAQGLEKPK</sequence>
<reference evidence="1 2" key="1">
    <citation type="journal article" date="2008" name="PLoS ONE">
        <title>Comparative analysis of Acinetobacters: three genomes for three lifestyles.</title>
        <authorList>
            <person name="Vallenet D."/>
            <person name="Nordmann P."/>
            <person name="Barbe V."/>
            <person name="Poirel L."/>
            <person name="Mangenot S."/>
            <person name="Bataille E."/>
            <person name="Dossat C."/>
            <person name="Gas S."/>
            <person name="Kreimeyer A."/>
            <person name="Lenoble P."/>
            <person name="Oztas S."/>
            <person name="Poulain J."/>
            <person name="Segurens B."/>
            <person name="Robert C."/>
            <person name="Abergel C."/>
            <person name="Claverie J.M."/>
            <person name="Raoult D."/>
            <person name="Medigue C."/>
            <person name="Weissenbach J."/>
            <person name="Cruveiller S."/>
        </authorList>
    </citation>
    <scope>NUCLEOTIDE SEQUENCE [LARGE SCALE GENOMIC DNA]</scope>
    <source>
        <strain evidence="1 2">SDF</strain>
    </source>
</reference>
<evidence type="ECO:0000313" key="2">
    <source>
        <dbReference type="Proteomes" id="UP000001741"/>
    </source>
</evidence>
<gene>
    <name evidence="1" type="ordered locus">ABSDF1034</name>
</gene>
<dbReference type="InterPro" id="IPR008767">
    <property type="entry name" value="Phage_SPP1_head-tail_adaptor"/>
</dbReference>
<evidence type="ECO:0000313" key="1">
    <source>
        <dbReference type="EMBL" id="CAP00389.1"/>
    </source>
</evidence>
<dbReference type="BioCyc" id="ABAU509170:GCL9-835-MONOMER"/>
<dbReference type="HOGENOM" id="CLU_147810_2_0_6"/>
<dbReference type="Gene3D" id="2.40.10.270">
    <property type="entry name" value="Bacteriophage SPP1 head-tail adaptor protein"/>
    <property type="match status" value="1"/>
</dbReference>
<protein>
    <submittedName>
        <fullName evidence="1">Head-tail adaptor</fullName>
    </submittedName>
</protein>
<organism evidence="1 2">
    <name type="scientific">Acinetobacter baumannii (strain SDF)</name>
    <dbReference type="NCBI Taxonomy" id="509170"/>
    <lineage>
        <taxon>Bacteria</taxon>
        <taxon>Pseudomonadati</taxon>
        <taxon>Pseudomonadota</taxon>
        <taxon>Gammaproteobacteria</taxon>
        <taxon>Moraxellales</taxon>
        <taxon>Moraxellaceae</taxon>
        <taxon>Acinetobacter</taxon>
        <taxon>Acinetobacter calcoaceticus/baumannii complex</taxon>
    </lineage>
</organism>
<dbReference type="Pfam" id="PF05521">
    <property type="entry name" value="Phage_HCP"/>
    <property type="match status" value="1"/>
</dbReference>
<dbReference type="NCBIfam" id="TIGR01563">
    <property type="entry name" value="gp16_SPP1"/>
    <property type="match status" value="1"/>
</dbReference>
<accession>B0VTV2</accession>
<dbReference type="AlphaFoldDB" id="B0VTV2"/>
<dbReference type="Proteomes" id="UP000001741">
    <property type="component" value="Chromosome"/>
</dbReference>
<name>B0VTV2_ACIBS</name>
<proteinExistence type="predicted"/>
<dbReference type="EMBL" id="CU468230">
    <property type="protein sequence ID" value="CAP00389.1"/>
    <property type="molecule type" value="Genomic_DNA"/>
</dbReference>
<dbReference type="KEGG" id="abm:ABSDF1034"/>